<evidence type="ECO:0000313" key="9">
    <source>
        <dbReference type="Proteomes" id="UP001204798"/>
    </source>
</evidence>
<reference evidence="8 9" key="1">
    <citation type="submission" date="2022-08" db="EMBL/GenBank/DDBJ databases">
        <title>Bacterial and archaeal communities from various locations to study Microbial Dark Matter (Phase II).</title>
        <authorList>
            <person name="Stepanauskas R."/>
        </authorList>
    </citation>
    <scope>NUCLEOTIDE SEQUENCE [LARGE SCALE GENOMIC DNA]</scope>
    <source>
        <strain evidence="8 9">PD1</strain>
    </source>
</reference>
<name>A0ABT2EMI4_9BACT</name>
<dbReference type="SUPFAM" id="SSF102114">
    <property type="entry name" value="Radical SAM enzymes"/>
    <property type="match status" value="1"/>
</dbReference>
<dbReference type="InterPro" id="IPR045567">
    <property type="entry name" value="CofH/MnqC-like_C"/>
</dbReference>
<evidence type="ECO:0000259" key="7">
    <source>
        <dbReference type="PROSITE" id="PS51918"/>
    </source>
</evidence>
<keyword evidence="9" id="KW-1185">Reference proteome</keyword>
<dbReference type="InterPro" id="IPR058240">
    <property type="entry name" value="rSAM_sf"/>
</dbReference>
<dbReference type="NCBIfam" id="TIGR00423">
    <property type="entry name" value="CofH family radical SAM protein"/>
    <property type="match status" value="1"/>
</dbReference>
<dbReference type="Proteomes" id="UP001204798">
    <property type="component" value="Unassembled WGS sequence"/>
</dbReference>
<evidence type="ECO:0000256" key="5">
    <source>
        <dbReference type="ARBA" id="ARBA00023014"/>
    </source>
</evidence>
<dbReference type="NCBIfam" id="TIGR03699">
    <property type="entry name" value="menaquin_MqnC"/>
    <property type="match status" value="1"/>
</dbReference>
<dbReference type="SFLD" id="SFLDG01389">
    <property type="entry name" value="menaquinone_synthsis_involved"/>
    <property type="match status" value="1"/>
</dbReference>
<keyword evidence="5 6" id="KW-0411">Iron-sulfur</keyword>
<evidence type="ECO:0000256" key="1">
    <source>
        <dbReference type="ARBA" id="ARBA00022485"/>
    </source>
</evidence>
<accession>A0ABT2EMI4</accession>
<sequence length="373" mass="41980">MQTLVSLVSSQRTERDTAILPILHKALDGERLNFDEIVALLKSPDLLSMGMAANEIRFRIHPEPIVTYVVSRNINYTNVCVDYCSFCAFYRPPGHKEGYVLPLEVILQKVQEAVELGATQILMQGGLNPDLRLDWYCNTFAAIKERFPQIWLHCLSPAEILYIAELENMSVREVLLKLKEAGLGSIPGGGAEILSDRVRYIISRLKCSKDEWLMVMRTAHELGIRSSATMMFGHIEEPEDIAEHFVAIRQLQDETGGFTAFIHWCFQPGNTPLGKRVKGHQAGGHPYLKLTAIARLALDNFPNIQASWVTQGLKVAQMALFFGANDFGDTVIEENVTRLAGAKYWATIDEMLRAIKEAGFIPKKRNTLYELLE</sequence>
<dbReference type="Pfam" id="PF19288">
    <property type="entry name" value="CofH_C"/>
    <property type="match status" value="1"/>
</dbReference>
<dbReference type="RefSeq" id="WP_259095165.1">
    <property type="nucleotide sequence ID" value="NZ_CP130454.1"/>
</dbReference>
<dbReference type="CDD" id="cd01335">
    <property type="entry name" value="Radical_SAM"/>
    <property type="match status" value="1"/>
</dbReference>
<evidence type="ECO:0000256" key="3">
    <source>
        <dbReference type="ARBA" id="ARBA00022723"/>
    </source>
</evidence>
<evidence type="ECO:0000313" key="8">
    <source>
        <dbReference type="EMBL" id="MCS3919065.1"/>
    </source>
</evidence>
<feature type="binding site" evidence="6">
    <location>
        <position position="84"/>
    </location>
    <ligand>
        <name>[4Fe-4S] cluster</name>
        <dbReference type="ChEBI" id="CHEBI:49883"/>
        <note>4Fe-4S-S-AdoMet</note>
    </ligand>
</feature>
<dbReference type="PIRSF" id="PIRSF004762">
    <property type="entry name" value="CHP00423"/>
    <property type="match status" value="1"/>
</dbReference>
<comment type="catalytic activity">
    <reaction evidence="6">
        <text>dehypoxanthine futalosine + S-adenosyl-L-methionine = cyclic dehypoxanthinylfutalosinate + 5'-deoxyadenosine + L-methionine + H(+)</text>
        <dbReference type="Rhea" id="RHEA:33083"/>
        <dbReference type="ChEBI" id="CHEBI:15378"/>
        <dbReference type="ChEBI" id="CHEBI:17319"/>
        <dbReference type="ChEBI" id="CHEBI:57844"/>
        <dbReference type="ChEBI" id="CHEBI:58864"/>
        <dbReference type="ChEBI" id="CHEBI:59789"/>
        <dbReference type="ChEBI" id="CHEBI:64270"/>
        <dbReference type="EC" id="1.21.98.1"/>
    </reaction>
</comment>
<comment type="function">
    <text evidence="6">Radical SAM enzyme that catalyzes the cyclization of dehypoxanthine futalosine (DHFL) into cyclic dehypoxanthine futalosine (CDHFL), a step in the biosynthesis of menaquinone (MK, vitamin K2).</text>
</comment>
<evidence type="ECO:0000256" key="2">
    <source>
        <dbReference type="ARBA" id="ARBA00022691"/>
    </source>
</evidence>
<keyword evidence="6 8" id="KW-0560">Oxidoreductase</keyword>
<dbReference type="Pfam" id="PF04055">
    <property type="entry name" value="Radical_SAM"/>
    <property type="match status" value="1"/>
</dbReference>
<organism evidence="8 9">
    <name type="scientific">Candidatus Fervidibacter sacchari</name>
    <dbReference type="NCBI Taxonomy" id="1448929"/>
    <lineage>
        <taxon>Bacteria</taxon>
        <taxon>Candidatus Fervidibacterota</taxon>
        <taxon>Candidatus Fervidibacter</taxon>
    </lineage>
</organism>
<dbReference type="Gene3D" id="3.20.20.70">
    <property type="entry name" value="Aldolase class I"/>
    <property type="match status" value="1"/>
</dbReference>
<feature type="domain" description="Radical SAM core" evidence="7">
    <location>
        <begin position="66"/>
        <end position="302"/>
    </location>
</feature>
<keyword evidence="6" id="KW-0474">Menaquinone biosynthesis</keyword>
<dbReference type="InterPro" id="IPR020050">
    <property type="entry name" value="FO_synthase_su2"/>
</dbReference>
<keyword evidence="1 6" id="KW-0004">4Fe-4S</keyword>
<dbReference type="PANTHER" id="PTHR43076:SF1">
    <property type="entry name" value="LIPOYL SYNTHASE 2"/>
    <property type="match status" value="1"/>
</dbReference>
<keyword evidence="3 6" id="KW-0479">Metal-binding</keyword>
<feature type="binding site" evidence="6">
    <location>
        <position position="80"/>
    </location>
    <ligand>
        <name>[4Fe-4S] cluster</name>
        <dbReference type="ChEBI" id="CHEBI:49883"/>
        <note>4Fe-4S-S-AdoMet</note>
    </ligand>
</feature>
<dbReference type="SFLD" id="SFLDG01064">
    <property type="entry name" value="F420__menaquinone_cofactor_bio"/>
    <property type="match status" value="1"/>
</dbReference>
<dbReference type="EMBL" id="JANUCP010000002">
    <property type="protein sequence ID" value="MCS3919065.1"/>
    <property type="molecule type" value="Genomic_DNA"/>
</dbReference>
<comment type="similarity">
    <text evidence="6">Belongs to the radical SAM superfamily. MqnC family.</text>
</comment>
<protein>
    <recommendedName>
        <fullName evidence="6">Cyclic dehypoxanthine futalosine synthase</fullName>
        <shortName evidence="6">Cyclic DHFL synthase</shortName>
        <ecNumber evidence="6">1.21.98.1</ecNumber>
    </recommendedName>
    <alternativeName>
        <fullName evidence="6">Dehypoxanthine futalosine cyclase</fullName>
        <shortName evidence="6">DHFL cyclase</shortName>
    </alternativeName>
    <alternativeName>
        <fullName evidence="6">Menaquinone biosynthetic enzyme MqnC</fullName>
    </alternativeName>
</protein>
<comment type="cofactor">
    <cofactor evidence="6">
        <name>[4Fe-4S] cluster</name>
        <dbReference type="ChEBI" id="CHEBI:49883"/>
    </cofactor>
    <text evidence="6">Binds 1 [4Fe-4S] cluster. The cluster is coordinated with 3 cysteines and an exchangeable S-adenosyl-L-methionine.</text>
</comment>
<dbReference type="PROSITE" id="PS51918">
    <property type="entry name" value="RADICAL_SAM"/>
    <property type="match status" value="1"/>
</dbReference>
<comment type="caution">
    <text evidence="8">The sequence shown here is derived from an EMBL/GenBank/DDBJ whole genome shotgun (WGS) entry which is preliminary data.</text>
</comment>
<dbReference type="InterPro" id="IPR022431">
    <property type="entry name" value="Cyclic_DHFL_synthase_mqnC"/>
</dbReference>
<gene>
    <name evidence="6" type="primary">mqnC</name>
    <name evidence="8" type="ORF">M2350_001465</name>
</gene>
<proteinExistence type="inferred from homology"/>
<dbReference type="HAMAP" id="MF_00992">
    <property type="entry name" value="MqnC"/>
    <property type="match status" value="1"/>
</dbReference>
<dbReference type="SFLD" id="SFLDG01388">
    <property type="entry name" value="7_8-didemethyl-8-hydroxy-5-dea"/>
    <property type="match status" value="1"/>
</dbReference>
<dbReference type="InterPro" id="IPR034405">
    <property type="entry name" value="F420"/>
</dbReference>
<evidence type="ECO:0000256" key="6">
    <source>
        <dbReference type="HAMAP-Rule" id="MF_00992"/>
    </source>
</evidence>
<dbReference type="SFLD" id="SFLDS00029">
    <property type="entry name" value="Radical_SAM"/>
    <property type="match status" value="1"/>
</dbReference>
<dbReference type="PANTHER" id="PTHR43076">
    <property type="entry name" value="FO SYNTHASE (COFH)"/>
    <property type="match status" value="1"/>
</dbReference>
<dbReference type="SFLD" id="SFLDF00342">
    <property type="entry name" value="cyclic_dehypoxanthine_futalosi"/>
    <property type="match status" value="1"/>
</dbReference>
<dbReference type="SFLD" id="SFLDF00343">
    <property type="entry name" value="aminofutalosine_synthase_(mqnE"/>
    <property type="match status" value="1"/>
</dbReference>
<dbReference type="InterPro" id="IPR013785">
    <property type="entry name" value="Aldolase_TIM"/>
</dbReference>
<comment type="pathway">
    <text evidence="6">Quinol/quinone metabolism; menaquinone biosynthesis.</text>
</comment>
<feature type="binding site" evidence="6">
    <location>
        <position position="87"/>
    </location>
    <ligand>
        <name>[4Fe-4S] cluster</name>
        <dbReference type="ChEBI" id="CHEBI:49883"/>
        <note>4Fe-4S-S-AdoMet</note>
    </ligand>
</feature>
<keyword evidence="4 6" id="KW-0408">Iron</keyword>
<dbReference type="InterPro" id="IPR007197">
    <property type="entry name" value="rSAM"/>
</dbReference>
<keyword evidence="2 6" id="KW-0949">S-adenosyl-L-methionine</keyword>
<dbReference type="EC" id="1.21.98.1" evidence="6"/>
<dbReference type="GO" id="GO:0016491">
    <property type="term" value="F:oxidoreductase activity"/>
    <property type="evidence" value="ECO:0007669"/>
    <property type="project" value="UniProtKB-KW"/>
</dbReference>
<evidence type="ECO:0000256" key="4">
    <source>
        <dbReference type="ARBA" id="ARBA00023004"/>
    </source>
</evidence>